<evidence type="ECO:0000256" key="1">
    <source>
        <dbReference type="SAM" id="MobiDB-lite"/>
    </source>
</evidence>
<dbReference type="Proteomes" id="UP001059859">
    <property type="component" value="Chromosome"/>
</dbReference>
<feature type="compositionally biased region" description="Low complexity" evidence="1">
    <location>
        <begin position="57"/>
        <end position="71"/>
    </location>
</feature>
<dbReference type="CDD" id="cd00085">
    <property type="entry name" value="HNHc"/>
    <property type="match status" value="1"/>
</dbReference>
<evidence type="ECO:0000313" key="4">
    <source>
        <dbReference type="Proteomes" id="UP001059859"/>
    </source>
</evidence>
<organism evidence="3 4">
    <name type="scientific">Arthrobacter zhaoxinii</name>
    <dbReference type="NCBI Taxonomy" id="2964616"/>
    <lineage>
        <taxon>Bacteria</taxon>
        <taxon>Bacillati</taxon>
        <taxon>Actinomycetota</taxon>
        <taxon>Actinomycetes</taxon>
        <taxon>Micrococcales</taxon>
        <taxon>Micrococcaceae</taxon>
        <taxon>Arthrobacter</taxon>
    </lineage>
</organism>
<evidence type="ECO:0000259" key="2">
    <source>
        <dbReference type="SMART" id="SM00507"/>
    </source>
</evidence>
<feature type="region of interest" description="Disordered" evidence="1">
    <location>
        <begin position="511"/>
        <end position="541"/>
    </location>
</feature>
<feature type="region of interest" description="Disordered" evidence="1">
    <location>
        <begin position="326"/>
        <end position="348"/>
    </location>
</feature>
<dbReference type="InterPro" id="IPR003870">
    <property type="entry name" value="DUF222"/>
</dbReference>
<evidence type="ECO:0000313" key="3">
    <source>
        <dbReference type="EMBL" id="UWX97346.1"/>
    </source>
</evidence>
<proteinExistence type="predicted"/>
<dbReference type="RefSeq" id="WP_260652557.1">
    <property type="nucleotide sequence ID" value="NZ_CP104275.1"/>
</dbReference>
<gene>
    <name evidence="3" type="ORF">N2K95_01210</name>
</gene>
<protein>
    <submittedName>
        <fullName evidence="3">HNH endonuclease</fullName>
    </submittedName>
</protein>
<dbReference type="Pfam" id="PF02720">
    <property type="entry name" value="DUF222"/>
    <property type="match status" value="1"/>
</dbReference>
<dbReference type="GO" id="GO:0004519">
    <property type="term" value="F:endonuclease activity"/>
    <property type="evidence" value="ECO:0007669"/>
    <property type="project" value="UniProtKB-KW"/>
</dbReference>
<name>A0ABY5YQG6_9MICC</name>
<dbReference type="SMART" id="SM00507">
    <property type="entry name" value="HNHc"/>
    <property type="match status" value="1"/>
</dbReference>
<dbReference type="Gene3D" id="1.10.30.50">
    <property type="match status" value="1"/>
</dbReference>
<dbReference type="EMBL" id="CP104275">
    <property type="protein sequence ID" value="UWX97346.1"/>
    <property type="molecule type" value="Genomic_DNA"/>
</dbReference>
<keyword evidence="4" id="KW-1185">Reference proteome</keyword>
<reference evidence="3" key="1">
    <citation type="submission" date="2022-09" db="EMBL/GenBank/DDBJ databases">
        <title>Novel species in genus Arthrobacter.</title>
        <authorList>
            <person name="Liu Y."/>
        </authorList>
    </citation>
    <scope>NUCLEOTIDE SEQUENCE</scope>
    <source>
        <strain evidence="3">Zg-Y815</strain>
    </source>
</reference>
<feature type="region of interest" description="Disordered" evidence="1">
    <location>
        <begin position="1"/>
        <end position="79"/>
    </location>
</feature>
<keyword evidence="3" id="KW-0540">Nuclease</keyword>
<feature type="domain" description="HNH nuclease" evidence="2">
    <location>
        <begin position="425"/>
        <end position="477"/>
    </location>
</feature>
<sequence>MDQLGNTGRITEEPGSEDQQPTGQTGEADASRKPCTLSVYRAELAADPAETADADTSDAGTAASDASQSGSPAEGYPDGFTGTLALQNLEAFDGATVGEALSQVAHLMSWVHALEARLVNRMGELFRDDRYTPSERIEPGMAFSLAASECAAILKIPEVTGQRLLTEATSLCTSHTATLTALEEGQLSYQHAQVVLDQCQNVPAGALPELESDLLKAAEGQTRSQFSARARRLREKKYPDTISKRHLTAFEQRKVTLDREEDGMSCLSAYLRAAEAQQIYTTLSTAARGEQVAGDSRTTDQLRADILAQLLMGGLRSTQIDSGHVMGGGSASGKASAGGTGKAGAGGTGCDDGSIVPRAEIMVLINAETLFGADDRPAELHGYGPISAEAARRLARNAVGWTGLAQNPQTGEILGVGRRRKVPAGLRRWLRARDGTCRFPGCRVSTANADIDHTTDWAQGGPTDHGNLEHLCRRHHRFKTLGYWTACQPTPGVIEWTSPTGRIYRTEPFLELGPPATASDPRKDQGWANQKETEPEPAPPF</sequence>
<keyword evidence="3" id="KW-0378">Hydrolase</keyword>
<keyword evidence="3" id="KW-0255">Endonuclease</keyword>
<accession>A0ABY5YQG6</accession>
<dbReference type="InterPro" id="IPR003615">
    <property type="entry name" value="HNH_nuc"/>
</dbReference>